<dbReference type="InterPro" id="IPR031825">
    <property type="entry name" value="RXLR"/>
</dbReference>
<dbReference type="AlphaFoldDB" id="A0A6A3HPC2"/>
<reference evidence="10 12" key="1">
    <citation type="submission" date="2018-09" db="EMBL/GenBank/DDBJ databases">
        <title>Genomic investigation of the strawberry pathogen Phytophthora fragariae indicates pathogenicity is determined by transcriptional variation in three key races.</title>
        <authorList>
            <person name="Adams T.M."/>
            <person name="Armitage A.D."/>
            <person name="Sobczyk M.K."/>
            <person name="Bates H.J."/>
            <person name="Dunwell J.M."/>
            <person name="Nellist C.F."/>
            <person name="Harrison R.J."/>
        </authorList>
    </citation>
    <scope>NUCLEOTIDE SEQUENCE [LARGE SCALE GENOMIC DNA]</scope>
    <source>
        <strain evidence="7 10">SCRP249</strain>
        <strain evidence="8 12">SCRP324</strain>
        <strain evidence="9 11">SCRP333</strain>
    </source>
</reference>
<proteinExistence type="inferred from homology"/>
<organism evidence="7 10">
    <name type="scientific">Phytophthora rubi</name>
    <dbReference type="NCBI Taxonomy" id="129364"/>
    <lineage>
        <taxon>Eukaryota</taxon>
        <taxon>Sar</taxon>
        <taxon>Stramenopiles</taxon>
        <taxon>Oomycota</taxon>
        <taxon>Peronosporomycetes</taxon>
        <taxon>Peronosporales</taxon>
        <taxon>Peronosporaceae</taxon>
        <taxon>Phytophthora</taxon>
    </lineage>
</organism>
<dbReference type="OrthoDB" id="129254at2759"/>
<evidence type="ECO:0000256" key="3">
    <source>
        <dbReference type="ARBA" id="ARBA00022525"/>
    </source>
</evidence>
<comment type="function">
    <text evidence="5">Effector that suppresses plant defense responses during pathogen infection.</text>
</comment>
<comment type="similarity">
    <text evidence="2 5">Belongs to the RxLR effector family.</text>
</comment>
<dbReference type="Proteomes" id="UP000435112">
    <property type="component" value="Unassembled WGS sequence"/>
</dbReference>
<evidence type="ECO:0000313" key="7">
    <source>
        <dbReference type="EMBL" id="KAE8970832.1"/>
    </source>
</evidence>
<feature type="signal peptide" evidence="5">
    <location>
        <begin position="1"/>
        <end position="20"/>
    </location>
</feature>
<keyword evidence="11" id="KW-1185">Reference proteome</keyword>
<accession>A0A6A3HPC2</accession>
<dbReference type="Proteomes" id="UP000429607">
    <property type="component" value="Unassembled WGS sequence"/>
</dbReference>
<evidence type="ECO:0000256" key="5">
    <source>
        <dbReference type="RuleBase" id="RU367124"/>
    </source>
</evidence>
<keyword evidence="4 5" id="KW-0732">Signal</keyword>
<comment type="domain">
    <text evidence="5">The RxLR-dEER motif acts to carry the protein into the host cell cytoplasm through binding to cell surface phosphatidylinositol-3-phosphate.</text>
</comment>
<gene>
    <name evidence="7" type="ORF">PR001_g27084</name>
    <name evidence="8" type="ORF">PR002_g23321</name>
    <name evidence="9" type="ORF">PR003_g28257</name>
</gene>
<feature type="chain" id="PRO_5036164197" description="RxLR effector protein" evidence="5">
    <location>
        <begin position="21"/>
        <end position="127"/>
    </location>
</feature>
<keyword evidence="3 5" id="KW-0964">Secreted</keyword>
<dbReference type="Pfam" id="PF16810">
    <property type="entry name" value="RXLR"/>
    <property type="match status" value="1"/>
</dbReference>
<evidence type="ECO:0000313" key="10">
    <source>
        <dbReference type="Proteomes" id="UP000429607"/>
    </source>
</evidence>
<evidence type="ECO:0000256" key="6">
    <source>
        <dbReference type="SAM" id="MobiDB-lite"/>
    </source>
</evidence>
<comment type="subcellular location">
    <subcellularLocation>
        <location evidence="1 5">Secreted</location>
    </subcellularLocation>
</comment>
<feature type="region of interest" description="Disordered" evidence="6">
    <location>
        <begin position="22"/>
        <end position="62"/>
    </location>
</feature>
<evidence type="ECO:0000313" key="8">
    <source>
        <dbReference type="EMBL" id="KAE8983190.1"/>
    </source>
</evidence>
<evidence type="ECO:0000313" key="9">
    <source>
        <dbReference type="EMBL" id="KAE9279331.1"/>
    </source>
</evidence>
<evidence type="ECO:0000313" key="11">
    <source>
        <dbReference type="Proteomes" id="UP000434957"/>
    </source>
</evidence>
<dbReference type="EMBL" id="QXFT01004228">
    <property type="protein sequence ID" value="KAE9279331.1"/>
    <property type="molecule type" value="Genomic_DNA"/>
</dbReference>
<dbReference type="EMBL" id="QXFU01002649">
    <property type="protein sequence ID" value="KAE8983190.1"/>
    <property type="molecule type" value="Genomic_DNA"/>
</dbReference>
<evidence type="ECO:0000256" key="2">
    <source>
        <dbReference type="ARBA" id="ARBA00010400"/>
    </source>
</evidence>
<comment type="caution">
    <text evidence="7">The sequence shown here is derived from an EMBL/GenBank/DDBJ whole genome shotgun (WGS) entry which is preliminary data.</text>
</comment>
<evidence type="ECO:0000256" key="1">
    <source>
        <dbReference type="ARBA" id="ARBA00004613"/>
    </source>
</evidence>
<sequence length="127" mass="14381">MRLSQVLVTIAASFLVGSEALSTSTDSKLSEVGSPSGPSQRLLRTHPRFVEDEDDSSEERGLSAHQWKQLQAYAENTLGIDWKRVEQSTSYLQKHPSYADYLKKFEQLKAQNPKHHGPNKVTYVDNY</sequence>
<protein>
    <recommendedName>
        <fullName evidence="5">RxLR effector protein</fullName>
    </recommendedName>
</protein>
<dbReference type="EMBL" id="QXFV01004238">
    <property type="protein sequence ID" value="KAE8970832.1"/>
    <property type="molecule type" value="Genomic_DNA"/>
</dbReference>
<dbReference type="Proteomes" id="UP000434957">
    <property type="component" value="Unassembled WGS sequence"/>
</dbReference>
<evidence type="ECO:0000256" key="4">
    <source>
        <dbReference type="ARBA" id="ARBA00022729"/>
    </source>
</evidence>
<evidence type="ECO:0000313" key="12">
    <source>
        <dbReference type="Proteomes" id="UP000435112"/>
    </source>
</evidence>
<name>A0A6A3HPC2_9STRA</name>